<name>S9TJR4_MAGFU</name>
<dbReference type="EMBL" id="AQPH01000013">
    <property type="protein sequence ID" value="EPY02516.1"/>
    <property type="molecule type" value="Genomic_DNA"/>
</dbReference>
<organism evidence="1 2">
    <name type="scientific">Magnetospirillum fulvum MGU-K5</name>
    <dbReference type="NCBI Taxonomy" id="1316936"/>
    <lineage>
        <taxon>Bacteria</taxon>
        <taxon>Pseudomonadati</taxon>
        <taxon>Pseudomonadota</taxon>
        <taxon>Alphaproteobacteria</taxon>
        <taxon>Rhodospirillales</taxon>
        <taxon>Rhodospirillaceae</taxon>
        <taxon>Magnetospirillum</taxon>
    </lineage>
</organism>
<proteinExistence type="predicted"/>
<protein>
    <submittedName>
        <fullName evidence="1">Uncharacterized protein</fullName>
    </submittedName>
</protein>
<accession>S9TJR4</accession>
<dbReference type="Proteomes" id="UP000015350">
    <property type="component" value="Unassembled WGS sequence"/>
</dbReference>
<reference evidence="1 2" key="1">
    <citation type="submission" date="2013-04" db="EMBL/GenBank/DDBJ databases">
        <authorList>
            <person name="Kuznetsov B."/>
            <person name="Ivanovsky R."/>
        </authorList>
    </citation>
    <scope>NUCLEOTIDE SEQUENCE [LARGE SCALE GENOMIC DNA]</scope>
    <source>
        <strain evidence="1 2">MGU-K5</strain>
    </source>
</reference>
<comment type="caution">
    <text evidence="1">The sequence shown here is derived from an EMBL/GenBank/DDBJ whole genome shotgun (WGS) entry which is preliminary data.</text>
</comment>
<gene>
    <name evidence="1" type="ORF">K678_05453</name>
</gene>
<evidence type="ECO:0000313" key="2">
    <source>
        <dbReference type="Proteomes" id="UP000015350"/>
    </source>
</evidence>
<evidence type="ECO:0000313" key="1">
    <source>
        <dbReference type="EMBL" id="EPY02516.1"/>
    </source>
</evidence>
<dbReference type="AlphaFoldDB" id="S9TJR4"/>
<sequence length="60" mass="6662">MSFFRDIKMDAAANSHGVLYLLFTHPGFQMLFFIDWNGPCAASALPVASLGACFVAFRWC</sequence>
<dbReference type="STRING" id="1316936.K678_05453"/>